<sequence length="1462" mass="157320">MPSSAPTIAVAAPPGPAPTSAPPPLPRAVLTPPPPITSSPKFSTRVGAGSGSGFDAAQFGTADTGADFIPGTHETTIRTPVAPNGVSAKASAPASQPATTTTPNLNLQQRHTGAPPPPPPPTRTAPYFHPRTSSLLPPPNPIVTNRHSFLASDVSNAALPLTHYHQELPQQQQQPQPNTTRPPYYHHPRPHPRTHPPPQHQPPQPDPRQRQQHQPWDENEELFFHDKSHLNDVVLVPTVKPYTSPPPDDADDFDDDFAPTLLSPSPPPSTLLHAPQIRSSSAAAIDDENRALNRWSLSSSPSIRRQSIDSIALYAQVSAQYQSLASAARLNGSPSRKLQKKTKPATSPGPSRVRRSSPTPVSSPIPPLASLPPIVSLPSLEAEVSTPRASSAADAYPPRRDSLLIKPYENSDSRFTSTSANNIKNADEPASNGRRTSGVEMMYVERNGGGMPQQPQQSPPHQKGHSRSHSHTNGSSDTLTSRGSKDRSSKQPSQKAMLSQALEKANAAVQLDNSRNFVAARLAYSEACDLLHQVLMRTNGEDDRKKLEAISKTYTTRIEELDDILPREKATPPRRPSRSQNEGLFGVPNDTDDESAMMSTASSGYSKTSSHRREPSGSRPSNNMPVNPTKFGSFSSSQFSPQSAYQPPQRQLSNASDLGLMPPPLSPRRPPSPGRQAGMATPDAPFRADFSMAANRLAPPPQSDDNPYARGHNRAGSHESVSWLDPIDESGGSNAPSSNHSRASSMGVLRRHLRARSGGTEAEFDAALDDAIEAAYDDGYDVVEEKKPHDEGEDVVARALRRVELAKERVRESEREALQLANDRERRLREQLQAEDDEEPSDFLDANDSDEEERILEEMTKGYVIEDFSFGPGSRTRPNIPRASDSSEGTSRTWHTSTGSNPQTASTTLTTVSEGARLSNGDRSKASQAPLPPPTQALPQLPLQRPGSSGSRLSEAKANDSVRNRRLSGQNPKQLKIETSRNPSVSGPNTGGTMYLAETPPITQAPPLPKTAGYIAQQRQALNAGAARYKQTPSPTPPVPQTQENDTAKQPGLRKNYSSSSLKSMNQRGRNLSVAGLEEADMSPGTGTPLSNQFGATQRPAVPNLPTPIAAAFKDRITSGGTGGLYLFDGAINDGHLSPADSPTSVVTTGGIPDAPVPLEPCPKGTMLRPFWLMRCLFQTLAHPRGGYLSNKLFVPRDVWKVKGVKLKNVEDKISNCDLLTAALQKLGRVDTCDADAMLEEMQSLESIFEQVQANLTRRLGNSEVGVQSMAALFRDGTNGSAAGAGGNLDPESAGSVPRSASVSGKSSFSWRRLRSKNSTPGLNAAPGSFRKESPATMMMDSAFASNGVGSGINGVSSLPMTSQPTSRPSKRDLSAVQFTGPNAGYMASLAKLFDAAQAIDQIARQVEDPGLRHADKTQVGLELCTRHAAEFFAFYICRFVLTDLTILLDKFVKRGSEWVLV</sequence>
<feature type="compositionally biased region" description="Low complexity" evidence="1">
    <location>
        <begin position="599"/>
        <end position="608"/>
    </location>
</feature>
<keyword evidence="3" id="KW-1185">Reference proteome</keyword>
<feature type="compositionally biased region" description="Acidic residues" evidence="1">
    <location>
        <begin position="248"/>
        <end position="257"/>
    </location>
</feature>
<dbReference type="Proteomes" id="UP000515153">
    <property type="component" value="Unplaced"/>
</dbReference>
<feature type="compositionally biased region" description="Pro residues" evidence="1">
    <location>
        <begin position="361"/>
        <end position="370"/>
    </location>
</feature>
<evidence type="ECO:0000259" key="2">
    <source>
        <dbReference type="Pfam" id="PF04212"/>
    </source>
</evidence>
<evidence type="ECO:0000313" key="4">
    <source>
        <dbReference type="RefSeq" id="XP_030983830.1"/>
    </source>
</evidence>
<feature type="compositionally biased region" description="Low complexity" evidence="1">
    <location>
        <begin position="452"/>
        <end position="461"/>
    </location>
</feature>
<feature type="compositionally biased region" description="Basic residues" evidence="1">
    <location>
        <begin position="184"/>
        <end position="194"/>
    </location>
</feature>
<reference evidence="4" key="2">
    <citation type="submission" date="2019-10" db="EMBL/GenBank/DDBJ databases">
        <authorList>
            <consortium name="NCBI Genome Project"/>
        </authorList>
    </citation>
    <scope>NUCLEOTIDE SEQUENCE</scope>
    <source>
        <strain evidence="4">NI907</strain>
    </source>
</reference>
<dbReference type="PANTHER" id="PTHR37327:SF1">
    <property type="entry name" value="MICROTUBULE INTERACTING AND TRANSPORT DOMAIN-CONTAINING PROTEIN"/>
    <property type="match status" value="1"/>
</dbReference>
<reference evidence="4" key="1">
    <citation type="journal article" date="2019" name="Mol. Biol. Evol.">
        <title>Blast fungal genomes show frequent chromosomal changes, gene gains and losses, and effector gene turnover.</title>
        <authorList>
            <person name="Gomez Luciano L.B."/>
            <person name="Jason Tsai I."/>
            <person name="Chuma I."/>
            <person name="Tosa Y."/>
            <person name="Chen Y.H."/>
            <person name="Li J.Y."/>
            <person name="Li M.Y."/>
            <person name="Jade Lu M.Y."/>
            <person name="Nakayashiki H."/>
            <person name="Li W.H."/>
        </authorList>
    </citation>
    <scope>NUCLEOTIDE SEQUENCE</scope>
    <source>
        <strain evidence="4">NI907</strain>
    </source>
</reference>
<feature type="compositionally biased region" description="Low complexity" evidence="1">
    <location>
        <begin position="346"/>
        <end position="360"/>
    </location>
</feature>
<feature type="compositionally biased region" description="Low complexity" evidence="1">
    <location>
        <begin position="371"/>
        <end position="380"/>
    </location>
</feature>
<feature type="compositionally biased region" description="Basic and acidic residues" evidence="1">
    <location>
        <begin position="954"/>
        <end position="963"/>
    </location>
</feature>
<dbReference type="GeneID" id="41957877"/>
<feature type="compositionally biased region" description="Polar residues" evidence="1">
    <location>
        <begin position="413"/>
        <end position="424"/>
    </location>
</feature>
<name>A0A6P8B9F2_PYRGI</name>
<protein>
    <recommendedName>
        <fullName evidence="2">MIT domain-containing protein</fullName>
    </recommendedName>
</protein>
<dbReference type="CDD" id="cd02656">
    <property type="entry name" value="MIT"/>
    <property type="match status" value="1"/>
</dbReference>
<feature type="region of interest" description="Disordered" evidence="1">
    <location>
        <begin position="1283"/>
        <end position="1330"/>
    </location>
</feature>
<feature type="compositionally biased region" description="Basic and acidic residues" evidence="1">
    <location>
        <begin position="807"/>
        <end position="832"/>
    </location>
</feature>
<feature type="compositionally biased region" description="Pro residues" evidence="1">
    <location>
        <begin position="661"/>
        <end position="673"/>
    </location>
</feature>
<feature type="compositionally biased region" description="Polar residues" evidence="1">
    <location>
        <begin position="1056"/>
        <end position="1068"/>
    </location>
</feature>
<feature type="compositionally biased region" description="Polar residues" evidence="1">
    <location>
        <begin position="731"/>
        <end position="744"/>
    </location>
</feature>
<dbReference type="KEGG" id="pgri:PgNI_02909"/>
<dbReference type="Gene3D" id="1.20.58.80">
    <property type="entry name" value="Phosphotransferase system, lactose/cellobiose-type IIA subunit"/>
    <property type="match status" value="1"/>
</dbReference>
<feature type="region of interest" description="Disordered" evidence="1">
    <location>
        <begin position="1026"/>
        <end position="1068"/>
    </location>
</feature>
<feature type="compositionally biased region" description="Low complexity" evidence="1">
    <location>
        <begin position="1"/>
        <end position="12"/>
    </location>
</feature>
<feature type="region of interest" description="Disordered" evidence="1">
    <location>
        <begin position="1"/>
        <end position="147"/>
    </location>
</feature>
<gene>
    <name evidence="4" type="ORF">PgNI_02909</name>
</gene>
<dbReference type="RefSeq" id="XP_030983830.1">
    <property type="nucleotide sequence ID" value="XM_031122966.1"/>
</dbReference>
<feature type="compositionally biased region" description="Low complexity" evidence="1">
    <location>
        <begin position="631"/>
        <end position="649"/>
    </location>
</feature>
<feature type="compositionally biased region" description="Pro residues" evidence="1">
    <location>
        <begin position="114"/>
        <end position="123"/>
    </location>
</feature>
<proteinExistence type="predicted"/>
<feature type="compositionally biased region" description="Low complexity" evidence="1">
    <location>
        <begin position="169"/>
        <end position="183"/>
    </location>
</feature>
<evidence type="ECO:0000313" key="3">
    <source>
        <dbReference type="Proteomes" id="UP000515153"/>
    </source>
</evidence>
<feature type="compositionally biased region" description="Acidic residues" evidence="1">
    <location>
        <begin position="833"/>
        <end position="855"/>
    </location>
</feature>
<feature type="compositionally biased region" description="Polar residues" evidence="1">
    <location>
        <begin position="884"/>
        <end position="913"/>
    </location>
</feature>
<evidence type="ECO:0000256" key="1">
    <source>
        <dbReference type="SAM" id="MobiDB-lite"/>
    </source>
</evidence>
<dbReference type="PANTHER" id="PTHR37327">
    <property type="entry name" value="CHROMOSOME 1, WHOLE GENOME SHOTGUN SEQUENCE"/>
    <property type="match status" value="1"/>
</dbReference>
<accession>A0A6P8B9F2</accession>
<dbReference type="InterPro" id="IPR007330">
    <property type="entry name" value="MIT_dom"/>
</dbReference>
<reference evidence="4" key="3">
    <citation type="submission" date="2025-08" db="UniProtKB">
        <authorList>
            <consortium name="RefSeq"/>
        </authorList>
    </citation>
    <scope>IDENTIFICATION</scope>
    <source>
        <strain evidence="4">NI907</strain>
    </source>
</reference>
<feature type="compositionally biased region" description="Low complexity" evidence="1">
    <location>
        <begin position="87"/>
        <end position="103"/>
    </location>
</feature>
<feature type="compositionally biased region" description="Pro residues" evidence="1">
    <location>
        <begin position="195"/>
        <end position="206"/>
    </location>
</feature>
<dbReference type="Pfam" id="PF04212">
    <property type="entry name" value="MIT"/>
    <property type="match status" value="1"/>
</dbReference>
<feature type="region of interest" description="Disordered" evidence="1">
    <location>
        <begin position="238"/>
        <end position="278"/>
    </location>
</feature>
<dbReference type="InterPro" id="IPR036181">
    <property type="entry name" value="MIT_dom_sf"/>
</dbReference>
<dbReference type="SUPFAM" id="SSF116846">
    <property type="entry name" value="MIT domain"/>
    <property type="match status" value="1"/>
</dbReference>
<feature type="compositionally biased region" description="Low complexity" evidence="1">
    <location>
        <begin position="937"/>
        <end position="946"/>
    </location>
</feature>
<feature type="region of interest" description="Disordered" evidence="1">
    <location>
        <begin position="160"/>
        <end position="224"/>
    </location>
</feature>
<feature type="compositionally biased region" description="Polar residues" evidence="1">
    <location>
        <begin position="980"/>
        <end position="992"/>
    </location>
</feature>
<feature type="region of interest" description="Disordered" evidence="1">
    <location>
        <begin position="807"/>
        <end position="1009"/>
    </location>
</feature>
<feature type="domain" description="MIT" evidence="2">
    <location>
        <begin position="498"/>
        <end position="562"/>
    </location>
</feature>
<feature type="region of interest" description="Disordered" evidence="1">
    <location>
        <begin position="328"/>
        <end position="495"/>
    </location>
</feature>
<feature type="compositionally biased region" description="Polar residues" evidence="1">
    <location>
        <begin position="1299"/>
        <end position="1310"/>
    </location>
</feature>
<organism evidence="3 4">
    <name type="scientific">Pyricularia grisea</name>
    <name type="common">Crabgrass-specific blast fungus</name>
    <name type="synonym">Magnaporthe grisea</name>
    <dbReference type="NCBI Taxonomy" id="148305"/>
    <lineage>
        <taxon>Eukaryota</taxon>
        <taxon>Fungi</taxon>
        <taxon>Dikarya</taxon>
        <taxon>Ascomycota</taxon>
        <taxon>Pezizomycotina</taxon>
        <taxon>Sordariomycetes</taxon>
        <taxon>Sordariomycetidae</taxon>
        <taxon>Magnaporthales</taxon>
        <taxon>Pyriculariaceae</taxon>
        <taxon>Pyricularia</taxon>
    </lineage>
</organism>
<feature type="compositionally biased region" description="Polar residues" evidence="1">
    <location>
        <begin position="471"/>
        <end position="482"/>
    </location>
</feature>
<feature type="region of interest" description="Disordered" evidence="1">
    <location>
        <begin position="561"/>
        <end position="760"/>
    </location>
</feature>
<feature type="compositionally biased region" description="Pro residues" evidence="1">
    <location>
        <begin position="13"/>
        <end position="37"/>
    </location>
</feature>